<organism evidence="1 2">
    <name type="scientific">Meloidogyne enterolobii</name>
    <name type="common">Root-knot nematode worm</name>
    <name type="synonym">Meloidogyne mayaguensis</name>
    <dbReference type="NCBI Taxonomy" id="390850"/>
    <lineage>
        <taxon>Eukaryota</taxon>
        <taxon>Metazoa</taxon>
        <taxon>Ecdysozoa</taxon>
        <taxon>Nematoda</taxon>
        <taxon>Chromadorea</taxon>
        <taxon>Rhabditida</taxon>
        <taxon>Tylenchina</taxon>
        <taxon>Tylenchomorpha</taxon>
        <taxon>Tylenchoidea</taxon>
        <taxon>Meloidogynidae</taxon>
        <taxon>Meloidogyninae</taxon>
        <taxon>Meloidogyne</taxon>
    </lineage>
</organism>
<protein>
    <submittedName>
        <fullName evidence="1">Uncharacterized protein</fullName>
    </submittedName>
</protein>
<name>A0ACB1AC86_MELEN</name>
<comment type="caution">
    <text evidence="1">The sequence shown here is derived from an EMBL/GenBank/DDBJ whole genome shotgun (WGS) entry which is preliminary data.</text>
</comment>
<dbReference type="EMBL" id="CAVMJV010000076">
    <property type="protein sequence ID" value="CAK5089127.1"/>
    <property type="molecule type" value="Genomic_DNA"/>
</dbReference>
<dbReference type="Proteomes" id="UP001497535">
    <property type="component" value="Unassembled WGS sequence"/>
</dbReference>
<reference evidence="1" key="1">
    <citation type="submission" date="2023-11" db="EMBL/GenBank/DDBJ databases">
        <authorList>
            <person name="Poullet M."/>
        </authorList>
    </citation>
    <scope>NUCLEOTIDE SEQUENCE</scope>
    <source>
        <strain evidence="1">E1834</strain>
    </source>
</reference>
<accession>A0ACB1AC86</accession>
<keyword evidence="2" id="KW-1185">Reference proteome</keyword>
<sequence>MFIFVLLIVRVRCLKFSEIGLVIEQLFARMDHKICHWSLEAFKIIIFDILSQCSRKSRISEDHKRILMLLKDGLLKIFSMTFQLFPEASAEVWICLLHAFSDHFDSKSLSNTSLDFITHYLKFCEKMAVSGREFTTPQNSPTRETTPQLDANEQYSFLNGHSNMKSNLFPNPTRQLFLHSALISQCLASTEFKIDNFLNCLNGLLKQLLNDSELFNNSFINLALHICPLIFVLFNHIDEEKFLNFYEAQKKDLIEENINPKNLEESHVDFIAKSIVHLLFRIENYICSEALFANDGDSHTFQNHIFHSDSQATLLFLIFTIQQTIKSGIFLNIFLIILILAKSSYFSFSLKKHLCISYTSLSKNVYVELARISHSIWSFWMNLKFIVSYEISFADFYALPSKCKYLLVQLLYWKIFEIETELEAEILFTSILDSLKLSSSKADFLLEFLRTRDDKMFKKCLNKLPKRILASIEMELIQVFCQNWGEDVFIPNIELSSLIPRLFCILAKSENQQIINLLTRINEIPESNSFDRFKVIWIHFSNKPEQTFTLPSFKFTSKEFSILHDNNISITQFYKTLLLHASMPDDFEQIIEGILTLLEEEIGDILEARPRWPLSKKFFGCFFLVLTQNASNYDMLEDDNNSTQRIEKIIQVLFELLLDTKNKRKCFAAENVFILAKIDGLRNCFRPQILQFPQQLFSSSSNLLERFLNDTFVQLFSSYYSNDEELPSEYFVALKLFFSLYDVKDYFAKNDCKTLKSLLLFFTLLWEHVEQQIPHWKRLNIDKRHWPVQIEIVFGEVGSCIGDCWQEEEREELEESIKKIFVLVQRIVFSLKNDLIKCEETKEAFTALLANVSLFHRMALVPESALRLDWQLLISVNTDGKCFIPLIQIHLLNDFNVLQDFCFRIFSFGWSSRSQFEEYSMSLFGVLSSTPTTLTELQQRTESDGINAAHQQLSASSLAVEALSCVLLQSLLYPKPGDLIDSFFVVVHRKRRENYLFLDTEPGKIALRAKLFTNLLIENGQVSMSTSDLFIENLECVDSRPGKQYGLGQAALYHLWSVTGLLESSASKDIVEAPSSSTFYTTHDEAESSSLSPNELLNECDTASSLRALFETFMHWLNSSGSISHLPLSILHSTLRSLSLLSDLFQEKAFYIQTFSTIKSLLANNPFLFTDPTCKGYSYYLLLKCASVLDWMELADSGEVSTSKYIEGIIHSGFLQQDEKFVQNCSLHGLLYLSQSLALDNLHNIMSISFDFVVKELKQLRQEGINSFDCFIFYQKLCWAFAFGILQEAVPLSKNSRDEFFQLVKLMFIDPHLPDWLKSLLTRGIESLVLHSCSYASNFRQIALKYFDTYQLQPGHLPYALSIYFTCAYRELNEGGEYTYAFNKSFGEDFLKILNIFSFFSNSPIESKVLSMCHLISDLVSFVWAKEVVLECIWTLLMPPLTPIASPRKPTSSPFSSQNDTSDQRLSTDFSDPLQYPSGAYSFSDNKPLLPQQLILSKFDQFLVQLIFFILRKLYKTDKKVCYELLANFFIPKLMNRLENSSEMIRYLTLILLCSTTSNEANSKRVHFLFRSNPFDSEFFKAIFHSDYISKLIKDFLDEFDSFKLVEDQKRSELLEFFLSTLSINYI</sequence>
<gene>
    <name evidence="1" type="ORF">MENTE1834_LOCUS36824</name>
</gene>
<evidence type="ECO:0000313" key="1">
    <source>
        <dbReference type="EMBL" id="CAK5089127.1"/>
    </source>
</evidence>
<proteinExistence type="predicted"/>
<evidence type="ECO:0000313" key="2">
    <source>
        <dbReference type="Proteomes" id="UP001497535"/>
    </source>
</evidence>